<keyword evidence="4" id="KW-0378">Hydrolase</keyword>
<dbReference type="GeneID" id="25290179"/>
<dbReference type="EC" id="3.5.1.4" evidence="3"/>
<name>A0A0D2JE46_9EURO</name>
<gene>
    <name evidence="7" type="ORF">Z518_02108</name>
</gene>
<reference evidence="7 8" key="1">
    <citation type="submission" date="2015-01" db="EMBL/GenBank/DDBJ databases">
        <title>The Genome Sequence of Rhinocladiella mackenzie CBS 650.93.</title>
        <authorList>
            <consortium name="The Broad Institute Genomics Platform"/>
            <person name="Cuomo C."/>
            <person name="de Hoog S."/>
            <person name="Gorbushina A."/>
            <person name="Stielow B."/>
            <person name="Teixiera M."/>
            <person name="Abouelleil A."/>
            <person name="Chapman S.B."/>
            <person name="Priest M."/>
            <person name="Young S.K."/>
            <person name="Wortman J."/>
            <person name="Nusbaum C."/>
            <person name="Birren B."/>
        </authorList>
    </citation>
    <scope>NUCLEOTIDE SEQUENCE [LARGE SCALE GENOMIC DNA]</scope>
    <source>
        <strain evidence="7 8">CBS 650.93</strain>
    </source>
</reference>
<dbReference type="RefSeq" id="XP_013274591.1">
    <property type="nucleotide sequence ID" value="XM_013419137.1"/>
</dbReference>
<evidence type="ECO:0000256" key="5">
    <source>
        <dbReference type="PIRSR" id="PIRSR001221-1"/>
    </source>
</evidence>
<dbReference type="InterPro" id="IPR023631">
    <property type="entry name" value="Amidase_dom"/>
</dbReference>
<accession>A0A0D2JE46</accession>
<evidence type="ECO:0000256" key="3">
    <source>
        <dbReference type="ARBA" id="ARBA00012922"/>
    </source>
</evidence>
<dbReference type="Pfam" id="PF01425">
    <property type="entry name" value="Amidase"/>
    <property type="match status" value="1"/>
</dbReference>
<dbReference type="SUPFAM" id="SSF75304">
    <property type="entry name" value="Amidase signature (AS) enzymes"/>
    <property type="match status" value="1"/>
</dbReference>
<organism evidence="7 8">
    <name type="scientific">Rhinocladiella mackenziei CBS 650.93</name>
    <dbReference type="NCBI Taxonomy" id="1442369"/>
    <lineage>
        <taxon>Eukaryota</taxon>
        <taxon>Fungi</taxon>
        <taxon>Dikarya</taxon>
        <taxon>Ascomycota</taxon>
        <taxon>Pezizomycotina</taxon>
        <taxon>Eurotiomycetes</taxon>
        <taxon>Chaetothyriomycetidae</taxon>
        <taxon>Chaetothyriales</taxon>
        <taxon>Herpotrichiellaceae</taxon>
        <taxon>Rhinocladiella</taxon>
    </lineage>
</organism>
<feature type="domain" description="Amidase" evidence="6">
    <location>
        <begin position="81"/>
        <end position="534"/>
    </location>
</feature>
<evidence type="ECO:0000313" key="8">
    <source>
        <dbReference type="Proteomes" id="UP000053617"/>
    </source>
</evidence>
<evidence type="ECO:0000313" key="7">
    <source>
        <dbReference type="EMBL" id="KIX07455.1"/>
    </source>
</evidence>
<proteinExistence type="inferred from homology"/>
<feature type="active site" description="Acyl-ester intermediate" evidence="5">
    <location>
        <position position="236"/>
    </location>
</feature>
<evidence type="ECO:0000256" key="2">
    <source>
        <dbReference type="ARBA" id="ARBA00009199"/>
    </source>
</evidence>
<evidence type="ECO:0000256" key="4">
    <source>
        <dbReference type="ARBA" id="ARBA00022801"/>
    </source>
</evidence>
<dbReference type="PANTHER" id="PTHR46072">
    <property type="entry name" value="AMIDASE-RELATED-RELATED"/>
    <property type="match status" value="1"/>
</dbReference>
<dbReference type="PANTHER" id="PTHR46072:SF1">
    <property type="entry name" value="AMIDASE"/>
    <property type="match status" value="1"/>
</dbReference>
<dbReference type="EMBL" id="KN847476">
    <property type="protein sequence ID" value="KIX07455.1"/>
    <property type="molecule type" value="Genomic_DNA"/>
</dbReference>
<evidence type="ECO:0000259" key="6">
    <source>
        <dbReference type="Pfam" id="PF01425"/>
    </source>
</evidence>
<dbReference type="PROSITE" id="PS00571">
    <property type="entry name" value="AMIDASES"/>
    <property type="match status" value="1"/>
</dbReference>
<feature type="active site" description="Charge relay system" evidence="5">
    <location>
        <position position="137"/>
    </location>
</feature>
<evidence type="ECO:0000256" key="1">
    <source>
        <dbReference type="ARBA" id="ARBA00001311"/>
    </source>
</evidence>
<keyword evidence="8" id="KW-1185">Reference proteome</keyword>
<dbReference type="HOGENOM" id="CLU_009600_9_2_1"/>
<dbReference type="InterPro" id="IPR020556">
    <property type="entry name" value="Amidase_CS"/>
</dbReference>
<comment type="catalytic activity">
    <reaction evidence="1">
        <text>a monocarboxylic acid amide + H2O = a monocarboxylate + NH4(+)</text>
        <dbReference type="Rhea" id="RHEA:12020"/>
        <dbReference type="ChEBI" id="CHEBI:15377"/>
        <dbReference type="ChEBI" id="CHEBI:28938"/>
        <dbReference type="ChEBI" id="CHEBI:35757"/>
        <dbReference type="ChEBI" id="CHEBI:83628"/>
        <dbReference type="EC" id="3.5.1.4"/>
    </reaction>
</comment>
<sequence>MAASLPAWKVAARQRRQRQLSLIPQEWRLKTIPSAAEAKCTLPIVESCGILSPLELEITSPSNSAPYIISKIHTSAWSAYDVTLAFCKRAAVVQQLTSCLTEIFFDKALAQAKVLDEIFQKTGKPVGPLHGLPISLKDSQAVQGVDATNGWLARVGNPAAKDHPSVAAYRKLGAVLYVKTNIPQSTMMSDSYNHLFGQSVNSLNRHLISGGSSGGEGALIGSGGSVLGIGTDVGGSIRVPATLQGLYGLCPTIGRIGNRESARWQANIIPPVAGPMARDLDSIEYFLKSYLSSQPWKSDPVVVPIPWRENLVDEITSGSEKLKIGYIVDDGAVLPQPPVQRAVLETIEKLKAGGHQVVPWDASSHAKGSDMWVKAILSEGGRDAAEMSKLGNGEPLIPGMLTGTAETYLDADQRQSLGDEIFEYQDEYLARWEASNLDALIMPVTQWVGLRPKAWVQADMYIGYTAIFNLLNWTAFTVPATTVSKDKDRPSQEWKDHKPRSFSDRFNHDYYDVDLFDGMPVGVQIVTGRFGEEKAIGVAKVLRSL</sequence>
<dbReference type="Gene3D" id="3.90.1300.10">
    <property type="entry name" value="Amidase signature (AS) domain"/>
    <property type="match status" value="1"/>
</dbReference>
<dbReference type="InterPro" id="IPR036928">
    <property type="entry name" value="AS_sf"/>
</dbReference>
<comment type="similarity">
    <text evidence="2">Belongs to the amidase family.</text>
</comment>
<protein>
    <recommendedName>
        <fullName evidence="3">amidase</fullName>
        <ecNumber evidence="3">3.5.1.4</ecNumber>
    </recommendedName>
</protein>
<dbReference type="STRING" id="1442369.A0A0D2JE46"/>
<dbReference type="OrthoDB" id="6428749at2759"/>
<dbReference type="PIRSF" id="PIRSF001221">
    <property type="entry name" value="Amidase_fungi"/>
    <property type="match status" value="1"/>
</dbReference>
<dbReference type="VEuPathDB" id="FungiDB:Z518_02108"/>
<feature type="active site" description="Charge relay system" evidence="5">
    <location>
        <position position="212"/>
    </location>
</feature>
<dbReference type="AlphaFoldDB" id="A0A0D2JE46"/>
<dbReference type="Proteomes" id="UP000053617">
    <property type="component" value="Unassembled WGS sequence"/>
</dbReference>
<dbReference type="GO" id="GO:0004040">
    <property type="term" value="F:amidase activity"/>
    <property type="evidence" value="ECO:0007669"/>
    <property type="project" value="UniProtKB-EC"/>
</dbReference>